<dbReference type="EMBL" id="SNRW01039790">
    <property type="protein sequence ID" value="KAA6349734.1"/>
    <property type="molecule type" value="Genomic_DNA"/>
</dbReference>
<feature type="non-terminal residue" evidence="2">
    <location>
        <position position="176"/>
    </location>
</feature>
<dbReference type="Proteomes" id="UP000324800">
    <property type="component" value="Unassembled WGS sequence"/>
</dbReference>
<sequence>MDEILMNLEAKNKSLNNPSNYSFGNFQPSFNPNQYIDDLVQIVSQDQQEYSNDSDDNRIQRDEDHDSNDDVFGEADLIQLQERIHRRKGKKFRGRVHGQMRGKTGVVNGTINLSAQSSHIKQITSGSNFNFGSCLDIDMEQMMERDLTQTQPTTNEGPIVSTTPPQLGTASWHAGE</sequence>
<reference evidence="2 3" key="1">
    <citation type="submission" date="2019-03" db="EMBL/GenBank/DDBJ databases">
        <title>Single cell metagenomics reveals metabolic interactions within the superorganism composed of flagellate Streblomastix strix and complex community of Bacteroidetes bacteria on its surface.</title>
        <authorList>
            <person name="Treitli S.C."/>
            <person name="Kolisko M."/>
            <person name="Husnik F."/>
            <person name="Keeling P."/>
            <person name="Hampl V."/>
        </authorList>
    </citation>
    <scope>NUCLEOTIDE SEQUENCE [LARGE SCALE GENOMIC DNA]</scope>
    <source>
        <strain evidence="2">ST1C</strain>
    </source>
</reference>
<accession>A0A5J4SUG5</accession>
<evidence type="ECO:0000313" key="3">
    <source>
        <dbReference type="Proteomes" id="UP000324800"/>
    </source>
</evidence>
<feature type="compositionally biased region" description="Basic and acidic residues" evidence="1">
    <location>
        <begin position="55"/>
        <end position="64"/>
    </location>
</feature>
<organism evidence="2 3">
    <name type="scientific">Streblomastix strix</name>
    <dbReference type="NCBI Taxonomy" id="222440"/>
    <lineage>
        <taxon>Eukaryota</taxon>
        <taxon>Metamonada</taxon>
        <taxon>Preaxostyla</taxon>
        <taxon>Oxymonadida</taxon>
        <taxon>Streblomastigidae</taxon>
        <taxon>Streblomastix</taxon>
    </lineage>
</organism>
<gene>
    <name evidence="2" type="ORF">EZS28_051921</name>
</gene>
<protein>
    <submittedName>
        <fullName evidence="2">Uncharacterized protein</fullName>
    </submittedName>
</protein>
<evidence type="ECO:0000256" key="1">
    <source>
        <dbReference type="SAM" id="MobiDB-lite"/>
    </source>
</evidence>
<dbReference type="AlphaFoldDB" id="A0A5J4SUG5"/>
<feature type="compositionally biased region" description="Polar residues" evidence="1">
    <location>
        <begin position="148"/>
        <end position="169"/>
    </location>
</feature>
<feature type="region of interest" description="Disordered" evidence="1">
    <location>
        <begin position="47"/>
        <end position="70"/>
    </location>
</feature>
<proteinExistence type="predicted"/>
<name>A0A5J4SUG5_9EUKA</name>
<evidence type="ECO:0000313" key="2">
    <source>
        <dbReference type="EMBL" id="KAA6349734.1"/>
    </source>
</evidence>
<comment type="caution">
    <text evidence="2">The sequence shown here is derived from an EMBL/GenBank/DDBJ whole genome shotgun (WGS) entry which is preliminary data.</text>
</comment>
<feature type="region of interest" description="Disordered" evidence="1">
    <location>
        <begin position="148"/>
        <end position="176"/>
    </location>
</feature>